<evidence type="ECO:0000313" key="2">
    <source>
        <dbReference type="EMBL" id="OAV87854.1"/>
    </source>
</evidence>
<feature type="compositionally biased region" description="Basic residues" evidence="1">
    <location>
        <begin position="102"/>
        <end position="113"/>
    </location>
</feature>
<feature type="non-terminal residue" evidence="2">
    <location>
        <position position="340"/>
    </location>
</feature>
<reference evidence="3" key="4">
    <citation type="submission" date="2025-05" db="UniProtKB">
        <authorList>
            <consortium name="EnsemblFungi"/>
        </authorList>
    </citation>
    <scope>IDENTIFICATION</scope>
    <source>
        <strain evidence="3">isolate 1-1 / race 1 (BBBD)</strain>
    </source>
</reference>
<gene>
    <name evidence="2" type="ORF">PTTG_29259</name>
</gene>
<dbReference type="OrthoDB" id="2503229at2759"/>
<feature type="region of interest" description="Disordered" evidence="1">
    <location>
        <begin position="1"/>
        <end position="147"/>
    </location>
</feature>
<protein>
    <submittedName>
        <fullName evidence="2 3">Uncharacterized protein</fullName>
    </submittedName>
</protein>
<reference evidence="2" key="1">
    <citation type="submission" date="2009-11" db="EMBL/GenBank/DDBJ databases">
        <authorList>
            <consortium name="The Broad Institute Genome Sequencing Platform"/>
            <person name="Ward D."/>
            <person name="Feldgarden M."/>
            <person name="Earl A."/>
            <person name="Young S.K."/>
            <person name="Zeng Q."/>
            <person name="Koehrsen M."/>
            <person name="Alvarado L."/>
            <person name="Berlin A."/>
            <person name="Bochicchio J."/>
            <person name="Borenstein D."/>
            <person name="Chapman S.B."/>
            <person name="Chen Z."/>
            <person name="Engels R."/>
            <person name="Freedman E."/>
            <person name="Gellesch M."/>
            <person name="Goldberg J."/>
            <person name="Griggs A."/>
            <person name="Gujja S."/>
            <person name="Heilman E."/>
            <person name="Heiman D."/>
            <person name="Hepburn T."/>
            <person name="Howarth C."/>
            <person name="Jen D."/>
            <person name="Larson L."/>
            <person name="Lewis B."/>
            <person name="Mehta T."/>
            <person name="Park D."/>
            <person name="Pearson M."/>
            <person name="Roberts A."/>
            <person name="Saif S."/>
            <person name="Shea T."/>
            <person name="Shenoy N."/>
            <person name="Sisk P."/>
            <person name="Stolte C."/>
            <person name="Sykes S."/>
            <person name="Thomson T."/>
            <person name="Walk T."/>
            <person name="White J."/>
            <person name="Yandava C."/>
            <person name="Izard J."/>
            <person name="Baranova O.V."/>
            <person name="Blanton J.M."/>
            <person name="Tanner A.C."/>
            <person name="Dewhirst F.E."/>
            <person name="Haas B."/>
            <person name="Nusbaum C."/>
            <person name="Birren B."/>
        </authorList>
    </citation>
    <scope>NUCLEOTIDE SEQUENCE [LARGE SCALE GENOMIC DNA]</scope>
    <source>
        <strain evidence="2">1-1 BBBD Race 1</strain>
    </source>
</reference>
<dbReference type="AlphaFoldDB" id="A0A180G5I7"/>
<dbReference type="VEuPathDB" id="FungiDB:PTTG_29259"/>
<name>A0A180G5I7_PUCT1</name>
<dbReference type="Proteomes" id="UP000005240">
    <property type="component" value="Unassembled WGS sequence"/>
</dbReference>
<dbReference type="EnsemblFungi" id="PTTG_29259-t43_1">
    <property type="protein sequence ID" value="PTTG_29259-t43_1-p1"/>
    <property type="gene ID" value="PTTG_29259"/>
</dbReference>
<dbReference type="PANTHER" id="PTHR47501">
    <property type="entry name" value="TRANSPOSASE-RELATED"/>
    <property type="match status" value="1"/>
</dbReference>
<feature type="compositionally biased region" description="Basic and acidic residues" evidence="1">
    <location>
        <begin position="134"/>
        <end position="144"/>
    </location>
</feature>
<dbReference type="EMBL" id="ADAS02000266">
    <property type="protein sequence ID" value="OAV87854.1"/>
    <property type="molecule type" value="Genomic_DNA"/>
</dbReference>
<keyword evidence="4" id="KW-1185">Reference proteome</keyword>
<dbReference type="PANTHER" id="PTHR47501:SF5">
    <property type="entry name" value="HAT C-TERMINAL DIMERISATION DOMAIN-CONTAINING PROTEIN"/>
    <property type="match status" value="1"/>
</dbReference>
<sequence length="340" mass="37600">MTAPNPQSTRKDPSGNKLSTGYATDQSETQNHRRSSRASSLVVAPNMVAVSSDSRLKLTRPGTQKQSAAAEDSADSGQSIEIEAQSEAEPVSDSEPVAAAKKTTKPKKKKKKVSTIPEKKTNTSSASKKKVNSKKTETTDHDFDQDTDEGSVVVRLQGGKARKDNIANVEEFFYPPTYKQGDPEGINLSYKCRWCNGVYRSNITSNGNLVSHCDGYTQLGKSARGCVNRDKAKLAGIKLPPSVAEQRMMETNLNGDQKQTGIAGFLEVQPPFLNRVLNQLIMIWQIRQALPWSRIEDPYLRAAFQYVSRKAILYGQRWSSDKSKALYSMLKSNVFTELNV</sequence>
<reference evidence="3 4" key="3">
    <citation type="journal article" date="2017" name="G3 (Bethesda)">
        <title>Comparative analysis highlights variable genome content of wheat rusts and divergence of the mating loci.</title>
        <authorList>
            <person name="Cuomo C.A."/>
            <person name="Bakkeren G."/>
            <person name="Khalil H.B."/>
            <person name="Panwar V."/>
            <person name="Joly D."/>
            <person name="Linning R."/>
            <person name="Sakthikumar S."/>
            <person name="Song X."/>
            <person name="Adiconis X."/>
            <person name="Fan L."/>
            <person name="Goldberg J.M."/>
            <person name="Levin J.Z."/>
            <person name="Young S."/>
            <person name="Zeng Q."/>
            <person name="Anikster Y."/>
            <person name="Bruce M."/>
            <person name="Wang M."/>
            <person name="Yin C."/>
            <person name="McCallum B."/>
            <person name="Szabo L.J."/>
            <person name="Hulbert S."/>
            <person name="Chen X."/>
            <person name="Fellers J.P."/>
        </authorList>
    </citation>
    <scope>NUCLEOTIDE SEQUENCE</scope>
    <source>
        <strain evidence="4">Isolate 1-1 / race 1 (BBBD)</strain>
        <strain evidence="3">isolate 1-1 / race 1 (BBBD)</strain>
    </source>
</reference>
<proteinExistence type="predicted"/>
<evidence type="ECO:0000313" key="4">
    <source>
        <dbReference type="Proteomes" id="UP000005240"/>
    </source>
</evidence>
<evidence type="ECO:0000256" key="1">
    <source>
        <dbReference type="SAM" id="MobiDB-lite"/>
    </source>
</evidence>
<reference evidence="2" key="2">
    <citation type="submission" date="2016-05" db="EMBL/GenBank/DDBJ databases">
        <title>Comparative analysis highlights variable genome content of wheat rusts and divergence of the mating loci.</title>
        <authorList>
            <person name="Cuomo C.A."/>
            <person name="Bakkeren G."/>
            <person name="Szabo L."/>
            <person name="Khalil H."/>
            <person name="Joly D."/>
            <person name="Goldberg J."/>
            <person name="Young S."/>
            <person name="Zeng Q."/>
            <person name="Fellers J."/>
        </authorList>
    </citation>
    <scope>NUCLEOTIDE SEQUENCE [LARGE SCALE GENOMIC DNA]</scope>
    <source>
        <strain evidence="2">1-1 BBBD Race 1</strain>
    </source>
</reference>
<evidence type="ECO:0000313" key="3">
    <source>
        <dbReference type="EnsemblFungi" id="PTTG_29259-t43_1-p1"/>
    </source>
</evidence>
<accession>A0A180G5I7</accession>
<feature type="compositionally biased region" description="Polar residues" evidence="1">
    <location>
        <begin position="16"/>
        <end position="29"/>
    </location>
</feature>
<organism evidence="2">
    <name type="scientific">Puccinia triticina (isolate 1-1 / race 1 (BBBD))</name>
    <name type="common">Brown leaf rust fungus</name>
    <dbReference type="NCBI Taxonomy" id="630390"/>
    <lineage>
        <taxon>Eukaryota</taxon>
        <taxon>Fungi</taxon>
        <taxon>Dikarya</taxon>
        <taxon>Basidiomycota</taxon>
        <taxon>Pucciniomycotina</taxon>
        <taxon>Pucciniomycetes</taxon>
        <taxon>Pucciniales</taxon>
        <taxon>Pucciniaceae</taxon>
        <taxon>Puccinia</taxon>
    </lineage>
</organism>